<sequence>MDIGAEDAAELLARMLAEGHALPASAAGAEVDVAGTGVRIAIAAPQPQDDGLVQLPIGVSHPSFGGMFAWDQAVGVPGGDRPPAADALDGWAHTGFPVFAAALLPGCDLAAHATAVPLDGGGREAEVFYGPAATRDFGGLTGADRAAMAARPPTWVVIEELFTGYALPDRPVWAFTFCARLPSGPVTEVTLLNGEAGSSFGHIADHLPWHGHGSVKSWALVMPRG</sequence>
<dbReference type="RefSeq" id="WP_151593021.1">
    <property type="nucleotide sequence ID" value="NZ_WBMS02000005.1"/>
</dbReference>
<keyword evidence="2" id="KW-1185">Reference proteome</keyword>
<dbReference type="Proteomes" id="UP000462055">
    <property type="component" value="Unassembled WGS sequence"/>
</dbReference>
<dbReference type="AlphaFoldDB" id="A0A6I4M9Q4"/>
<comment type="caution">
    <text evidence="1">The sequence shown here is derived from an EMBL/GenBank/DDBJ whole genome shotgun (WGS) entry which is preliminary data.</text>
</comment>
<gene>
    <name evidence="1" type="ORF">F8568_009000</name>
</gene>
<evidence type="ECO:0000313" key="2">
    <source>
        <dbReference type="Proteomes" id="UP000462055"/>
    </source>
</evidence>
<protein>
    <submittedName>
        <fullName evidence="1">Uncharacterized protein</fullName>
    </submittedName>
</protein>
<organism evidence="1 2">
    <name type="scientific">Actinomadura physcomitrii</name>
    <dbReference type="NCBI Taxonomy" id="2650748"/>
    <lineage>
        <taxon>Bacteria</taxon>
        <taxon>Bacillati</taxon>
        <taxon>Actinomycetota</taxon>
        <taxon>Actinomycetes</taxon>
        <taxon>Streptosporangiales</taxon>
        <taxon>Thermomonosporaceae</taxon>
        <taxon>Actinomadura</taxon>
    </lineage>
</organism>
<dbReference type="EMBL" id="WBMS02000005">
    <property type="protein sequence ID" value="MWA00511.1"/>
    <property type="molecule type" value="Genomic_DNA"/>
</dbReference>
<reference evidence="1" key="1">
    <citation type="submission" date="2019-12" db="EMBL/GenBank/DDBJ databases">
        <title>Actinomadura physcomitrii sp. nov., a novel actinomycete isolated from moss [Physcomitrium sphaericum (Ludw) Fuernr].</title>
        <authorList>
            <person name="Zhuang X."/>
        </authorList>
    </citation>
    <scope>NUCLEOTIDE SEQUENCE [LARGE SCALE GENOMIC DNA]</scope>
    <source>
        <strain evidence="1">LD22</strain>
    </source>
</reference>
<proteinExistence type="predicted"/>
<accession>A0A6I4M9Q4</accession>
<evidence type="ECO:0000313" key="1">
    <source>
        <dbReference type="EMBL" id="MWA00511.1"/>
    </source>
</evidence>
<name>A0A6I4M9Q4_9ACTN</name>